<proteinExistence type="predicted"/>
<keyword evidence="2" id="KW-1185">Reference proteome</keyword>
<dbReference type="Proteomes" id="UP000245934">
    <property type="component" value="Unassembled WGS sequence"/>
</dbReference>
<comment type="caution">
    <text evidence="1">The sequence shown here is derived from an EMBL/GenBank/DDBJ whole genome shotgun (WGS) entry which is preliminary data.</text>
</comment>
<dbReference type="AlphaFoldDB" id="A0A2V2N4T7"/>
<protein>
    <submittedName>
        <fullName evidence="1">Uncharacterized protein</fullName>
    </submittedName>
</protein>
<name>A0A2V2N4T7_9EURY</name>
<sequence length="62" mass="6837">MTDDRICPFSLASGTPMECLADRCRAHRNLYEERFGCDADGNNCTVTKIKGVCLLIPGDDAR</sequence>
<accession>A0A2V2N4T7</accession>
<organism evidence="1 2">
    <name type="scientific">Methanospirillum stamsii</name>
    <dbReference type="NCBI Taxonomy" id="1277351"/>
    <lineage>
        <taxon>Archaea</taxon>
        <taxon>Methanobacteriati</taxon>
        <taxon>Methanobacteriota</taxon>
        <taxon>Stenosarchaea group</taxon>
        <taxon>Methanomicrobia</taxon>
        <taxon>Methanomicrobiales</taxon>
        <taxon>Methanospirillaceae</taxon>
        <taxon>Methanospirillum</taxon>
    </lineage>
</organism>
<reference evidence="1 2" key="1">
    <citation type="submission" date="2018-05" db="EMBL/GenBank/DDBJ databases">
        <title>Draft genome of Methanospirillum stamsii Pt1.</title>
        <authorList>
            <person name="Dueholm M.S."/>
            <person name="Nielsen P.H."/>
            <person name="Bakmann L.F."/>
            <person name="Otzen D.E."/>
        </authorList>
    </citation>
    <scope>NUCLEOTIDE SEQUENCE [LARGE SCALE GENOMIC DNA]</scope>
    <source>
        <strain evidence="1 2">Pt1</strain>
    </source>
</reference>
<evidence type="ECO:0000313" key="1">
    <source>
        <dbReference type="EMBL" id="PWR74839.1"/>
    </source>
</evidence>
<evidence type="ECO:0000313" key="2">
    <source>
        <dbReference type="Proteomes" id="UP000245934"/>
    </source>
</evidence>
<dbReference type="EMBL" id="QGMZ01000015">
    <property type="protein sequence ID" value="PWR74839.1"/>
    <property type="molecule type" value="Genomic_DNA"/>
</dbReference>
<gene>
    <name evidence="1" type="ORF">DLD82_08045</name>
</gene>